<dbReference type="Proteomes" id="UP000054843">
    <property type="component" value="Unassembled WGS sequence"/>
</dbReference>
<reference evidence="2 3" key="1">
    <citation type="submission" date="2015-01" db="EMBL/GenBank/DDBJ databases">
        <title>Evolution of Trichinella species and genotypes.</title>
        <authorList>
            <person name="Korhonen P.K."/>
            <person name="Edoardo P."/>
            <person name="Giuseppe L.R."/>
            <person name="Gasser R.B."/>
        </authorList>
    </citation>
    <scope>NUCLEOTIDE SEQUENCE [LARGE SCALE GENOMIC DNA]</scope>
    <source>
        <strain evidence="2">ISS1980</strain>
    </source>
</reference>
<evidence type="ECO:0000313" key="3">
    <source>
        <dbReference type="Proteomes" id="UP000054843"/>
    </source>
</evidence>
<accession>A0A0V1M2N5</accession>
<dbReference type="EMBL" id="JYDO01000273">
    <property type="protein sequence ID" value="KRZ66007.1"/>
    <property type="molecule type" value="Genomic_DNA"/>
</dbReference>
<gene>
    <name evidence="2" type="ORF">T10_5917</name>
</gene>
<organism evidence="2 3">
    <name type="scientific">Trichinella papuae</name>
    <dbReference type="NCBI Taxonomy" id="268474"/>
    <lineage>
        <taxon>Eukaryota</taxon>
        <taxon>Metazoa</taxon>
        <taxon>Ecdysozoa</taxon>
        <taxon>Nematoda</taxon>
        <taxon>Enoplea</taxon>
        <taxon>Dorylaimia</taxon>
        <taxon>Trichinellida</taxon>
        <taxon>Trichinellidae</taxon>
        <taxon>Trichinella</taxon>
    </lineage>
</organism>
<comment type="caution">
    <text evidence="2">The sequence shown here is derived from an EMBL/GenBank/DDBJ whole genome shotgun (WGS) entry which is preliminary data.</text>
</comment>
<name>A0A0V1M2N5_9BILA</name>
<feature type="region of interest" description="Disordered" evidence="1">
    <location>
        <begin position="387"/>
        <end position="417"/>
    </location>
</feature>
<evidence type="ECO:0000313" key="2">
    <source>
        <dbReference type="EMBL" id="KRZ66007.1"/>
    </source>
</evidence>
<dbReference type="AlphaFoldDB" id="A0A0V1M2N5"/>
<proteinExistence type="predicted"/>
<evidence type="ECO:0000256" key="1">
    <source>
        <dbReference type="SAM" id="MobiDB-lite"/>
    </source>
</evidence>
<keyword evidence="3" id="KW-1185">Reference proteome</keyword>
<sequence length="458" mass="50409">MNNSAVPCPAWCSFSLNNCARFLSFKLLLPPKQLLRFFCRSETFSAKRSPPCFRAFLQFFHNNLPVFSQARSGIPINNCAHFLTDHESLAFKKDCLIFFMLCAVYQKLIPPILSCHVQFPTQQLRFFLSGPLLISTIAPFSSCFTPCRFIPKIFPSCSSSPFPFGGGKAAAAETKFWRWGFCGEEAARGRKMIGKLFGLLVKKPLRPAQNSAGLDFGERKRQGVEKQSPRLLGQNVGDFVDWNRYGAEKKGAKLFGGKPPLAGQNSAGLDFVERKRHAAENSLHDKMYGSFSGKNGTWRKKSVESCLDESGTGTDKILMVGISWEGFGGEETARGRKKASNIDKVKSALCPKNGRGVGGEKTALEQANCKGVFGKKTARGGKMGSKLFVGKPPRDGQNSGSVKAALGRKNESRAGVQKTAMGQAKCRRVFVGKTAHFVQRKRHGEEKMPLWLIGCKPP</sequence>
<protein>
    <submittedName>
        <fullName evidence="2">Uncharacterized protein</fullName>
    </submittedName>
</protein>